<comment type="caution">
    <text evidence="3">The sequence shown here is derived from an EMBL/GenBank/DDBJ whole genome shotgun (WGS) entry which is preliminary data.</text>
</comment>
<feature type="compositionally biased region" description="Polar residues" evidence="1">
    <location>
        <begin position="318"/>
        <end position="328"/>
    </location>
</feature>
<dbReference type="GO" id="GO:0008017">
    <property type="term" value="F:microtubule binding"/>
    <property type="evidence" value="ECO:0007669"/>
    <property type="project" value="InterPro"/>
</dbReference>
<protein>
    <recommendedName>
        <fullName evidence="2">TORTIFOLIA1/SINE1-2 N-terminal domain-containing protein</fullName>
    </recommendedName>
</protein>
<feature type="region of interest" description="Disordered" evidence="1">
    <location>
        <begin position="289"/>
        <end position="362"/>
    </location>
</feature>
<evidence type="ECO:0000259" key="2">
    <source>
        <dbReference type="Pfam" id="PF24714"/>
    </source>
</evidence>
<dbReference type="SUPFAM" id="SSF48371">
    <property type="entry name" value="ARM repeat"/>
    <property type="match status" value="1"/>
</dbReference>
<accession>A0AA88WQ70</accession>
<feature type="compositionally biased region" description="Polar residues" evidence="1">
    <location>
        <begin position="342"/>
        <end position="354"/>
    </location>
</feature>
<evidence type="ECO:0000313" key="3">
    <source>
        <dbReference type="EMBL" id="KAK3031758.1"/>
    </source>
</evidence>
<reference evidence="3" key="1">
    <citation type="submission" date="2022-12" db="EMBL/GenBank/DDBJ databases">
        <title>Draft genome assemblies for two species of Escallonia (Escalloniales).</title>
        <authorList>
            <person name="Chanderbali A."/>
            <person name="Dervinis C."/>
            <person name="Anghel I."/>
            <person name="Soltis D."/>
            <person name="Soltis P."/>
            <person name="Zapata F."/>
        </authorList>
    </citation>
    <scope>NUCLEOTIDE SEQUENCE</scope>
    <source>
        <strain evidence="3">UCBG64.0493</strain>
        <tissue evidence="3">Leaf</tissue>
    </source>
</reference>
<keyword evidence="4" id="KW-1185">Reference proteome</keyword>
<dbReference type="EMBL" id="JAVXUP010000295">
    <property type="protein sequence ID" value="KAK3031758.1"/>
    <property type="molecule type" value="Genomic_DNA"/>
</dbReference>
<gene>
    <name evidence="3" type="ORF">RJ639_036638</name>
</gene>
<dbReference type="InterPro" id="IPR016024">
    <property type="entry name" value="ARM-type_fold"/>
</dbReference>
<feature type="domain" description="TORTIFOLIA1/SINE1-2 N-terminal" evidence="2">
    <location>
        <begin position="16"/>
        <end position="287"/>
    </location>
</feature>
<organism evidence="3 4">
    <name type="scientific">Escallonia herrerae</name>
    <dbReference type="NCBI Taxonomy" id="1293975"/>
    <lineage>
        <taxon>Eukaryota</taxon>
        <taxon>Viridiplantae</taxon>
        <taxon>Streptophyta</taxon>
        <taxon>Embryophyta</taxon>
        <taxon>Tracheophyta</taxon>
        <taxon>Spermatophyta</taxon>
        <taxon>Magnoliopsida</taxon>
        <taxon>eudicotyledons</taxon>
        <taxon>Gunneridae</taxon>
        <taxon>Pentapetalae</taxon>
        <taxon>asterids</taxon>
        <taxon>campanulids</taxon>
        <taxon>Escalloniales</taxon>
        <taxon>Escalloniaceae</taxon>
        <taxon>Escallonia</taxon>
    </lineage>
</organism>
<dbReference type="AlphaFoldDB" id="A0AA88WQ70"/>
<dbReference type="GO" id="GO:0005874">
    <property type="term" value="C:microtubule"/>
    <property type="evidence" value="ECO:0007669"/>
    <property type="project" value="InterPro"/>
</dbReference>
<dbReference type="InterPro" id="IPR033337">
    <property type="entry name" value="TORTIFOLIA1/SINE1-2"/>
</dbReference>
<dbReference type="FunFam" id="1.25.10.10:FF:000549">
    <property type="entry name" value="ARM repeat superfamily protein"/>
    <property type="match status" value="1"/>
</dbReference>
<evidence type="ECO:0000256" key="1">
    <source>
        <dbReference type="SAM" id="MobiDB-lite"/>
    </source>
</evidence>
<proteinExistence type="predicted"/>
<evidence type="ECO:0000313" key="4">
    <source>
        <dbReference type="Proteomes" id="UP001188597"/>
    </source>
</evidence>
<dbReference type="PANTHER" id="PTHR31355">
    <property type="entry name" value="MICROTUBULE-ASSOCIATED PROTEIN TORTIFOLIA1"/>
    <property type="match status" value="1"/>
</dbReference>
<dbReference type="Proteomes" id="UP001188597">
    <property type="component" value="Unassembled WGS sequence"/>
</dbReference>
<sequence length="630" mass="68503">MPVTKQSSTPTTASRDFKHRVLTCLTKLSDRDTHSAAANELESIARTLTPDSILPFLSSISSTDATDKSPVRKQSLRLISLLSETHGDILAPHVSRLLSAVLRRLRDPDSAVRSACAAAVSSISSHVTKPPSTSILKPLTDALFTEQDKNAQTGAALCLAAAISAAPDPDLNYLRRLMPRLEKLLKCEGFKAKPALLMVVGSAIGAGGACSEVVVRNLVGCLMGCVGSEDWAARKAAAEALWRLAVAEGDFLVEFKASCLKTFEAKRFDKVKCVRESMNQMVEAWKEIPDASDEVSMPPESQASCKEVASDGRYPPGSKTSYTASSGAPQIKKKHILVNGGSPVTTARKSNPLDSTDKNKGPAMFRKLDCKKVGSWKVGIDASSVTVVSEGDVKDRYEKGLEEGEERNRSAKPEIRRVLFNKKSDEKVPNYGGFDVEETSMTIPVASNVTEDLSRNQKEREDLSLIRKQLVQIETQQSSLLDLLQSFIGSSHNGMHSLETRVHGLELALEEISYDLAASTRRMSNAESTGAMCCRIPGADFLSSKLWRRAEGRYSISRFSSSGGTPSVAAMHHMVYKNRNAETFKVDNRRFPRHAAGGFIVNPLAEVRSDSLGISEVSSKRGPRDIHHAV</sequence>
<name>A0AA88WQ70_9ASTE</name>
<dbReference type="InterPro" id="IPR057600">
    <property type="entry name" value="TORTIFOLIA1/SINE1-2_N"/>
</dbReference>
<dbReference type="Pfam" id="PF24714">
    <property type="entry name" value="TOR1L1_N"/>
    <property type="match status" value="1"/>
</dbReference>
<dbReference type="InterPro" id="IPR011989">
    <property type="entry name" value="ARM-like"/>
</dbReference>
<dbReference type="Gene3D" id="1.25.10.10">
    <property type="entry name" value="Leucine-rich Repeat Variant"/>
    <property type="match status" value="1"/>
</dbReference>
<dbReference type="PANTHER" id="PTHR31355:SF8">
    <property type="entry name" value="TORTIFOLIA1-LIKE PROTEIN 3"/>
    <property type="match status" value="1"/>
</dbReference>